<feature type="transmembrane region" description="Helical" evidence="5">
    <location>
        <begin position="6"/>
        <end position="27"/>
    </location>
</feature>
<dbReference type="PANTHER" id="PTHR35529:SF2">
    <property type="entry name" value="SPORULATION PROTEIN YTAF-RELATED"/>
    <property type="match status" value="1"/>
</dbReference>
<evidence type="ECO:0000256" key="3">
    <source>
        <dbReference type="ARBA" id="ARBA00022989"/>
    </source>
</evidence>
<feature type="transmembrane region" description="Helical" evidence="5">
    <location>
        <begin position="66"/>
        <end position="87"/>
    </location>
</feature>
<organism evidence="6 7">
    <name type="scientific">Oceanobacillus indicireducens</name>
    <dbReference type="NCBI Taxonomy" id="1004261"/>
    <lineage>
        <taxon>Bacteria</taxon>
        <taxon>Bacillati</taxon>
        <taxon>Bacillota</taxon>
        <taxon>Bacilli</taxon>
        <taxon>Bacillales</taxon>
        <taxon>Bacillaceae</taxon>
        <taxon>Oceanobacillus</taxon>
    </lineage>
</organism>
<accession>A0A918CZ22</accession>
<dbReference type="Proteomes" id="UP000624041">
    <property type="component" value="Unassembled WGS sequence"/>
</dbReference>
<evidence type="ECO:0000256" key="2">
    <source>
        <dbReference type="ARBA" id="ARBA00022692"/>
    </source>
</evidence>
<feature type="transmembrane region" description="Helical" evidence="5">
    <location>
        <begin position="185"/>
        <end position="205"/>
    </location>
</feature>
<keyword evidence="1" id="KW-1003">Cell membrane</keyword>
<evidence type="ECO:0000313" key="6">
    <source>
        <dbReference type="EMBL" id="GGN51415.1"/>
    </source>
</evidence>
<comment type="caution">
    <text evidence="6">The sequence shown here is derived from an EMBL/GenBank/DDBJ whole genome shotgun (WGS) entry which is preliminary data.</text>
</comment>
<proteinExistence type="predicted"/>
<evidence type="ECO:0000256" key="1">
    <source>
        <dbReference type="ARBA" id="ARBA00022475"/>
    </source>
</evidence>
<reference evidence="6" key="1">
    <citation type="journal article" date="2014" name="Int. J. Syst. Evol. Microbiol.">
        <title>Complete genome sequence of Corynebacterium casei LMG S-19264T (=DSM 44701T), isolated from a smear-ripened cheese.</title>
        <authorList>
            <consortium name="US DOE Joint Genome Institute (JGI-PGF)"/>
            <person name="Walter F."/>
            <person name="Albersmeier A."/>
            <person name="Kalinowski J."/>
            <person name="Ruckert C."/>
        </authorList>
    </citation>
    <scope>NUCLEOTIDE SEQUENCE</scope>
    <source>
        <strain evidence="6">JCM 17251</strain>
    </source>
</reference>
<keyword evidence="3 5" id="KW-1133">Transmembrane helix</keyword>
<dbReference type="Pfam" id="PF02659">
    <property type="entry name" value="Mntp"/>
    <property type="match status" value="2"/>
</dbReference>
<dbReference type="PANTHER" id="PTHR35529">
    <property type="entry name" value="MANGANESE EFFLUX PUMP MNTP-RELATED"/>
    <property type="match status" value="1"/>
</dbReference>
<dbReference type="AlphaFoldDB" id="A0A918CZ22"/>
<feature type="transmembrane region" description="Helical" evidence="5">
    <location>
        <begin position="154"/>
        <end position="173"/>
    </location>
</feature>
<reference evidence="6" key="2">
    <citation type="submission" date="2020-09" db="EMBL/GenBank/DDBJ databases">
        <authorList>
            <person name="Sun Q."/>
            <person name="Ohkuma M."/>
        </authorList>
    </citation>
    <scope>NUCLEOTIDE SEQUENCE</scope>
    <source>
        <strain evidence="6">JCM 17251</strain>
    </source>
</reference>
<evidence type="ECO:0000313" key="7">
    <source>
        <dbReference type="Proteomes" id="UP000624041"/>
    </source>
</evidence>
<keyword evidence="7" id="KW-1185">Reference proteome</keyword>
<dbReference type="EMBL" id="BMOS01000003">
    <property type="protein sequence ID" value="GGN51415.1"/>
    <property type="molecule type" value="Genomic_DNA"/>
</dbReference>
<keyword evidence="2 5" id="KW-0812">Transmembrane</keyword>
<dbReference type="InterPro" id="IPR014205">
    <property type="entry name" value="Spore_YtaF"/>
</dbReference>
<name>A0A918CZ22_9BACI</name>
<protein>
    <submittedName>
        <fullName evidence="6">Sporulation membrane protein YtaF</fullName>
    </submittedName>
</protein>
<dbReference type="RefSeq" id="WP_188856076.1">
    <property type="nucleotide sequence ID" value="NZ_BMOS01000003.1"/>
</dbReference>
<feature type="transmembrane region" description="Helical" evidence="5">
    <location>
        <begin position="34"/>
        <end position="54"/>
    </location>
</feature>
<evidence type="ECO:0000256" key="5">
    <source>
        <dbReference type="SAM" id="Phobius"/>
    </source>
</evidence>
<dbReference type="InterPro" id="IPR003810">
    <property type="entry name" value="Mntp/YtaF"/>
</dbReference>
<gene>
    <name evidence="6" type="primary">ytaF</name>
    <name evidence="6" type="ORF">GCM10007971_05890</name>
</gene>
<evidence type="ECO:0000256" key="4">
    <source>
        <dbReference type="ARBA" id="ARBA00023136"/>
    </source>
</evidence>
<dbReference type="NCBIfam" id="TIGR02840">
    <property type="entry name" value="spore_YtaF"/>
    <property type="match status" value="1"/>
</dbReference>
<keyword evidence="4 5" id="KW-0472">Membrane</keyword>
<sequence>MLYYTGLFLLIIAVSLDGLGVGISYGIQKTRVPMFAISIIMLCSGVTVFAAMSIGEGLKVIIPPTISENIGALILISLGIFTLYNIIRKNKTKQEETQNNSMLTNVKKVFRSPKQADLDRSGTISKPEAILLGMALSLDAFGAGFAASLLHYSALLTAGLVAMMSGIFLIVGLKIGLLLSKYEDIQFFTLLPSLLLIGIGLFNLIT</sequence>